<evidence type="ECO:0000313" key="1">
    <source>
        <dbReference type="EMBL" id="KKL59710.1"/>
    </source>
</evidence>
<dbReference type="EMBL" id="LAZR01029395">
    <property type="protein sequence ID" value="KKL59710.1"/>
    <property type="molecule type" value="Genomic_DNA"/>
</dbReference>
<dbReference type="AlphaFoldDB" id="A0A0F9FQU7"/>
<comment type="caution">
    <text evidence="1">The sequence shown here is derived from an EMBL/GenBank/DDBJ whole genome shotgun (WGS) entry which is preliminary data.</text>
</comment>
<proteinExistence type="predicted"/>
<gene>
    <name evidence="1" type="ORF">LCGC14_2212600</name>
</gene>
<organism evidence="1">
    <name type="scientific">marine sediment metagenome</name>
    <dbReference type="NCBI Taxonomy" id="412755"/>
    <lineage>
        <taxon>unclassified sequences</taxon>
        <taxon>metagenomes</taxon>
        <taxon>ecological metagenomes</taxon>
    </lineage>
</organism>
<name>A0A0F9FQU7_9ZZZZ</name>
<accession>A0A0F9FQU7</accession>
<sequence>MADSFEGTLDVSPVTSSQSNKVASFNAIDLAIERAAAGRMLVDAAGLSGTKTLTSIESRRGEIDVINAPTAALTIEIDDNVKQTWWVRDSTTGGFDIIIKSVGGTDDRVLPKLRWTLIRTRTTTIDQMAGWQDSSLAPALSFGAAYQVVSGRALKIYKNGADMADAAGRVTMEGAVEETTTIPAAGDTIVTLPANYRPVHTIAFAATAEAGSAANVDFVAIEITTAGLVILRSLLAWTAAVNVPIDLSGVSFFAAN</sequence>
<reference evidence="1" key="1">
    <citation type="journal article" date="2015" name="Nature">
        <title>Complex archaea that bridge the gap between prokaryotes and eukaryotes.</title>
        <authorList>
            <person name="Spang A."/>
            <person name="Saw J.H."/>
            <person name="Jorgensen S.L."/>
            <person name="Zaremba-Niedzwiedzka K."/>
            <person name="Martijn J."/>
            <person name="Lind A.E."/>
            <person name="van Eijk R."/>
            <person name="Schleper C."/>
            <person name="Guy L."/>
            <person name="Ettema T.J."/>
        </authorList>
    </citation>
    <scope>NUCLEOTIDE SEQUENCE</scope>
</reference>
<protein>
    <submittedName>
        <fullName evidence="1">Uncharacterized protein</fullName>
    </submittedName>
</protein>